<feature type="region of interest" description="Disordered" evidence="1">
    <location>
        <begin position="1"/>
        <end position="131"/>
    </location>
</feature>
<gene>
    <name evidence="2" type="ORF">MRATA1EN1_LOCUS25288</name>
</gene>
<name>A0ABN8ZVX0_RANTA</name>
<evidence type="ECO:0000256" key="1">
    <source>
        <dbReference type="SAM" id="MobiDB-lite"/>
    </source>
</evidence>
<organism evidence="2 3">
    <name type="scientific">Rangifer tarandus platyrhynchus</name>
    <name type="common">Svalbard reindeer</name>
    <dbReference type="NCBI Taxonomy" id="3082113"/>
    <lineage>
        <taxon>Eukaryota</taxon>
        <taxon>Metazoa</taxon>
        <taxon>Chordata</taxon>
        <taxon>Craniata</taxon>
        <taxon>Vertebrata</taxon>
        <taxon>Euteleostomi</taxon>
        <taxon>Mammalia</taxon>
        <taxon>Eutheria</taxon>
        <taxon>Laurasiatheria</taxon>
        <taxon>Artiodactyla</taxon>
        <taxon>Ruminantia</taxon>
        <taxon>Pecora</taxon>
        <taxon>Cervidae</taxon>
        <taxon>Odocoileinae</taxon>
        <taxon>Rangifer</taxon>
    </lineage>
</organism>
<feature type="compositionally biased region" description="Basic and acidic residues" evidence="1">
    <location>
        <begin position="116"/>
        <end position="131"/>
    </location>
</feature>
<reference evidence="2" key="1">
    <citation type="submission" date="2023-04" db="EMBL/GenBank/DDBJ databases">
        <authorList>
            <consortium name="ELIXIR-Norway"/>
        </authorList>
    </citation>
    <scope>NUCLEOTIDE SEQUENCE [LARGE SCALE GENOMIC DNA]</scope>
</reference>
<evidence type="ECO:0000313" key="3">
    <source>
        <dbReference type="Proteomes" id="UP001176941"/>
    </source>
</evidence>
<dbReference type="Proteomes" id="UP001176941">
    <property type="component" value="Chromosome 6"/>
</dbReference>
<accession>A0ABN8ZVX0</accession>
<feature type="compositionally biased region" description="Basic and acidic residues" evidence="1">
    <location>
        <begin position="57"/>
        <end position="69"/>
    </location>
</feature>
<dbReference type="EMBL" id="OX459942">
    <property type="protein sequence ID" value="CAI9176326.1"/>
    <property type="molecule type" value="Genomic_DNA"/>
</dbReference>
<sequence>MFGGLVGRATSAFLILRREDPQKVPEPRGRKQQESQAPGGGGGQVENSLSQGCLHPPEPRHGQRQEGRLSPRALQALPGSFARVQLPQWRPEPQPPRTPGFQGGREQAGAWGARVPVRDFSRGKKRPETLL</sequence>
<keyword evidence="3" id="KW-1185">Reference proteome</keyword>
<feature type="compositionally biased region" description="Basic and acidic residues" evidence="1">
    <location>
        <begin position="16"/>
        <end position="33"/>
    </location>
</feature>
<protein>
    <submittedName>
        <fullName evidence="2">Uncharacterized protein</fullName>
    </submittedName>
</protein>
<proteinExistence type="predicted"/>
<evidence type="ECO:0000313" key="2">
    <source>
        <dbReference type="EMBL" id="CAI9176326.1"/>
    </source>
</evidence>